<dbReference type="SUPFAM" id="SSF49785">
    <property type="entry name" value="Galactose-binding domain-like"/>
    <property type="match status" value="2"/>
</dbReference>
<feature type="region of interest" description="Disordered" evidence="1">
    <location>
        <begin position="1"/>
        <end position="23"/>
    </location>
</feature>
<dbReference type="Proteomes" id="UP000482960">
    <property type="component" value="Unassembled WGS sequence"/>
</dbReference>
<gene>
    <name evidence="2" type="ORF">Prum_090350</name>
</gene>
<reference evidence="2 3" key="1">
    <citation type="submission" date="2020-03" db="EMBL/GenBank/DDBJ databases">
        <title>Whole genome shotgun sequence of Phytohabitans rumicis NBRC 108638.</title>
        <authorList>
            <person name="Komaki H."/>
            <person name="Tamura T."/>
        </authorList>
    </citation>
    <scope>NUCLEOTIDE SEQUENCE [LARGE SCALE GENOMIC DNA]</scope>
    <source>
        <strain evidence="2 3">NBRC 108638</strain>
    </source>
</reference>
<keyword evidence="3" id="KW-1185">Reference proteome</keyword>
<name>A0A6V8LDT5_9ACTN</name>
<evidence type="ECO:0000256" key="1">
    <source>
        <dbReference type="SAM" id="MobiDB-lite"/>
    </source>
</evidence>
<proteinExistence type="predicted"/>
<comment type="caution">
    <text evidence="2">The sequence shown here is derived from an EMBL/GenBank/DDBJ whole genome shotgun (WGS) entry which is preliminary data.</text>
</comment>
<dbReference type="InterPro" id="IPR013320">
    <property type="entry name" value="ConA-like_dom_sf"/>
</dbReference>
<accession>A0A6V8LDT5</accession>
<sequence length="482" mass="51150">MTKSATTGTLYVNGEPVGTNPNLTLSPSDLNGGDTANNWIGRSQYADPLLDATVDDFHIYDRALAPAELGALLSAPGNGNVAAYHFDETAGTTAADSSGNERHATVTTRVDVPRVPQLDGLASADPSTRTVRVIFGGGDGDIQLKVAGLAALPHFGGKANVQIFATEWTGTDGVSDGPAPLFEGTYRVHEGAISVPVSGIEDSAAYLAVIRPERQAPRFPGPVRRYEAEAAAGRSAVVADPLASENRYVRANRLDFTVTAPTAGAYALDLRYTNPTGAPVHGVVTVNGRRQTIDLPPTATAAPFSTNRLHADLTRGRNRISLRLGPGTVGVDHIDVTPFRTRVEAEHGQWSGANLVTVDMGEGNFFAPYVSGDAYVANLSQPDSTLRVPVTVPSAGRYRLKIGYSTAGTEEERRAQIKAGHLLRVDDGPWQPVWYDPTQFRQMIRQTTAVVDLPAGTSTLTFAKATQPGVVDVDYVDVLLAP</sequence>
<evidence type="ECO:0000313" key="3">
    <source>
        <dbReference type="Proteomes" id="UP000482960"/>
    </source>
</evidence>
<dbReference type="Gene3D" id="2.60.120.200">
    <property type="match status" value="1"/>
</dbReference>
<protein>
    <recommendedName>
        <fullName evidence="4">CBM6 domain-containing protein</fullName>
    </recommendedName>
</protein>
<dbReference type="Gene3D" id="2.60.120.260">
    <property type="entry name" value="Galactose-binding domain-like"/>
    <property type="match status" value="2"/>
</dbReference>
<dbReference type="InterPro" id="IPR008979">
    <property type="entry name" value="Galactose-bd-like_sf"/>
</dbReference>
<dbReference type="EMBL" id="BLPG01000001">
    <property type="protein sequence ID" value="GFJ95393.1"/>
    <property type="molecule type" value="Genomic_DNA"/>
</dbReference>
<reference evidence="2 3" key="2">
    <citation type="submission" date="2020-03" db="EMBL/GenBank/DDBJ databases">
        <authorList>
            <person name="Ichikawa N."/>
            <person name="Kimura A."/>
            <person name="Kitahashi Y."/>
            <person name="Uohara A."/>
        </authorList>
    </citation>
    <scope>NUCLEOTIDE SEQUENCE [LARGE SCALE GENOMIC DNA]</scope>
    <source>
        <strain evidence="2 3">NBRC 108638</strain>
    </source>
</reference>
<feature type="compositionally biased region" description="Polar residues" evidence="1">
    <location>
        <begin position="1"/>
        <end position="10"/>
    </location>
</feature>
<organism evidence="2 3">
    <name type="scientific">Phytohabitans rumicis</name>
    <dbReference type="NCBI Taxonomy" id="1076125"/>
    <lineage>
        <taxon>Bacteria</taxon>
        <taxon>Bacillati</taxon>
        <taxon>Actinomycetota</taxon>
        <taxon>Actinomycetes</taxon>
        <taxon>Micromonosporales</taxon>
        <taxon>Micromonosporaceae</taxon>
    </lineage>
</organism>
<dbReference type="Pfam" id="PF13385">
    <property type="entry name" value="Laminin_G_3"/>
    <property type="match status" value="1"/>
</dbReference>
<dbReference type="SUPFAM" id="SSF49899">
    <property type="entry name" value="Concanavalin A-like lectins/glucanases"/>
    <property type="match status" value="1"/>
</dbReference>
<evidence type="ECO:0008006" key="4">
    <source>
        <dbReference type="Google" id="ProtNLM"/>
    </source>
</evidence>
<dbReference type="AlphaFoldDB" id="A0A6V8LDT5"/>
<evidence type="ECO:0000313" key="2">
    <source>
        <dbReference type="EMBL" id="GFJ95393.1"/>
    </source>
</evidence>